<reference evidence="1" key="1">
    <citation type="submission" date="2018-05" db="EMBL/GenBank/DDBJ databases">
        <authorList>
            <person name="Lanie J.A."/>
            <person name="Ng W.-L."/>
            <person name="Kazmierczak K.M."/>
            <person name="Andrzejewski T.M."/>
            <person name="Davidsen T.M."/>
            <person name="Wayne K.J."/>
            <person name="Tettelin H."/>
            <person name="Glass J.I."/>
            <person name="Rusch D."/>
            <person name="Podicherti R."/>
            <person name="Tsui H.-C.T."/>
            <person name="Winkler M.E."/>
        </authorList>
    </citation>
    <scope>NUCLEOTIDE SEQUENCE</scope>
</reference>
<dbReference type="AlphaFoldDB" id="A0A382UCL6"/>
<name>A0A382UCL6_9ZZZZ</name>
<evidence type="ECO:0000313" key="1">
    <source>
        <dbReference type="EMBL" id="SVD32006.1"/>
    </source>
</evidence>
<gene>
    <name evidence="1" type="ORF">METZ01_LOCUS384860</name>
</gene>
<protein>
    <submittedName>
        <fullName evidence="1">Uncharacterized protein</fullName>
    </submittedName>
</protein>
<organism evidence="1">
    <name type="scientific">marine metagenome</name>
    <dbReference type="NCBI Taxonomy" id="408172"/>
    <lineage>
        <taxon>unclassified sequences</taxon>
        <taxon>metagenomes</taxon>
        <taxon>ecological metagenomes</taxon>
    </lineage>
</organism>
<sequence>MVANLRDIRRQNAYIESPLESPVISLVNERNGVRIDKMRMPLEVMATRARIQVGIAVPERSKVLEALTRKEGGQPAPGMSTQLPERRITTGEELGTGVGEAIPMPVAHPRVLLLEPMRVQEVGEWVDIGGSEVSHRLKGPENLWPGSIYSAVIAIHWELVIQAIRDDGTRLKWVKPLKISSREGLEEISKMVVRSGRTELSS</sequence>
<proteinExistence type="predicted"/>
<accession>A0A382UCL6</accession>
<dbReference type="EMBL" id="UINC01143214">
    <property type="protein sequence ID" value="SVD32006.1"/>
    <property type="molecule type" value="Genomic_DNA"/>
</dbReference>